<sequence length="177" mass="20028">MFFEEASGIVTVVMRLSADHNHFCAICRPLSYNLCRIFLRNLLRAHRSLFCLCATPHNGWLHEEITCGLDGGDCVAAIRWWRTGGGFAGMGGRRQDPSGGMPSGEEGAVVNRAVHPPLGTILVPINFPRNIGQDNQCVRPKYSGRERERDIRRENLMRFYVFFRTRIAILKLLITLL</sequence>
<protein>
    <submittedName>
        <fullName evidence="1">Uncharacterized protein</fullName>
    </submittedName>
</protein>
<reference evidence="1 2" key="1">
    <citation type="journal article" date="2022" name="Nat. Plants">
        <title>Genomes of leafy and leafless Platanthera orchids illuminate the evolution of mycoheterotrophy.</title>
        <authorList>
            <person name="Li M.H."/>
            <person name="Liu K.W."/>
            <person name="Li Z."/>
            <person name="Lu H.C."/>
            <person name="Ye Q.L."/>
            <person name="Zhang D."/>
            <person name="Wang J.Y."/>
            <person name="Li Y.F."/>
            <person name="Zhong Z.M."/>
            <person name="Liu X."/>
            <person name="Yu X."/>
            <person name="Liu D.K."/>
            <person name="Tu X.D."/>
            <person name="Liu B."/>
            <person name="Hao Y."/>
            <person name="Liao X.Y."/>
            <person name="Jiang Y.T."/>
            <person name="Sun W.H."/>
            <person name="Chen J."/>
            <person name="Chen Y.Q."/>
            <person name="Ai Y."/>
            <person name="Zhai J.W."/>
            <person name="Wu S.S."/>
            <person name="Zhou Z."/>
            <person name="Hsiao Y.Y."/>
            <person name="Wu W.L."/>
            <person name="Chen Y.Y."/>
            <person name="Lin Y.F."/>
            <person name="Hsu J.L."/>
            <person name="Li C.Y."/>
            <person name="Wang Z.W."/>
            <person name="Zhao X."/>
            <person name="Zhong W.Y."/>
            <person name="Ma X.K."/>
            <person name="Ma L."/>
            <person name="Huang J."/>
            <person name="Chen G.Z."/>
            <person name="Huang M.Z."/>
            <person name="Huang L."/>
            <person name="Peng D.H."/>
            <person name="Luo Y.B."/>
            <person name="Zou S.Q."/>
            <person name="Chen S.P."/>
            <person name="Lan S."/>
            <person name="Tsai W.C."/>
            <person name="Van de Peer Y."/>
            <person name="Liu Z.J."/>
        </authorList>
    </citation>
    <scope>NUCLEOTIDE SEQUENCE [LARGE SCALE GENOMIC DNA]</scope>
    <source>
        <strain evidence="1">Lor287</strain>
    </source>
</reference>
<name>A0AAP0FTN0_9ASPA</name>
<evidence type="ECO:0000313" key="1">
    <source>
        <dbReference type="EMBL" id="KAK8914192.1"/>
    </source>
</evidence>
<dbReference type="AlphaFoldDB" id="A0AAP0FTN0"/>
<comment type="caution">
    <text evidence="1">The sequence shown here is derived from an EMBL/GenBank/DDBJ whole genome shotgun (WGS) entry which is preliminary data.</text>
</comment>
<dbReference type="Proteomes" id="UP001418222">
    <property type="component" value="Unassembled WGS sequence"/>
</dbReference>
<evidence type="ECO:0000313" key="2">
    <source>
        <dbReference type="Proteomes" id="UP001418222"/>
    </source>
</evidence>
<accession>A0AAP0FTN0</accession>
<gene>
    <name evidence="1" type="ORF">KSP39_PZI023455</name>
</gene>
<proteinExistence type="predicted"/>
<dbReference type="EMBL" id="JBBWWQ010000021">
    <property type="protein sequence ID" value="KAK8914192.1"/>
    <property type="molecule type" value="Genomic_DNA"/>
</dbReference>
<keyword evidence="2" id="KW-1185">Reference proteome</keyword>
<organism evidence="1 2">
    <name type="scientific">Platanthera zijinensis</name>
    <dbReference type="NCBI Taxonomy" id="2320716"/>
    <lineage>
        <taxon>Eukaryota</taxon>
        <taxon>Viridiplantae</taxon>
        <taxon>Streptophyta</taxon>
        <taxon>Embryophyta</taxon>
        <taxon>Tracheophyta</taxon>
        <taxon>Spermatophyta</taxon>
        <taxon>Magnoliopsida</taxon>
        <taxon>Liliopsida</taxon>
        <taxon>Asparagales</taxon>
        <taxon>Orchidaceae</taxon>
        <taxon>Orchidoideae</taxon>
        <taxon>Orchideae</taxon>
        <taxon>Orchidinae</taxon>
        <taxon>Platanthera</taxon>
    </lineage>
</organism>